<keyword evidence="9 11" id="KW-0472">Membrane</keyword>
<sequence length="313" mass="34681">MARPPAYAAPATENTATSLNQILSRLDQNLLQPDATTTKQLRSSSYVRTKMSHNLEYARSLLLRLEHDSAGIKIQSRKQAMQVDLQAKRELIKDMNQRLYELNQLDDEDESEEEEDEEDDEATPPTYAPARGGASAGIDTEESDGQRAARDAADNLTSELRSRRAKGDKSGGSTDQGKTTGSSLFGHRSPFVQSADTAADADPNLSNTEQLLDHNRVEQENITASLLNMAQALKESSLQFSSSLEDEKNVLDRAVAGLDKNSMGMEAAGTRMNTLRRMTEGKGWWGRMMIYAWIAGLWVVLLVIVFVLPKLRF</sequence>
<evidence type="ECO:0000256" key="2">
    <source>
        <dbReference type="ARBA" id="ARBA00007891"/>
    </source>
</evidence>
<evidence type="ECO:0000256" key="8">
    <source>
        <dbReference type="ARBA" id="ARBA00022989"/>
    </source>
</evidence>
<evidence type="ECO:0008006" key="14">
    <source>
        <dbReference type="Google" id="ProtNLM"/>
    </source>
</evidence>
<dbReference type="AlphaFoldDB" id="A0A6G1GLB2"/>
<dbReference type="OrthoDB" id="3231855at2759"/>
<proteinExistence type="inferred from homology"/>
<dbReference type="GO" id="GO:0015031">
    <property type="term" value="P:protein transport"/>
    <property type="evidence" value="ECO:0007669"/>
    <property type="project" value="UniProtKB-KW"/>
</dbReference>
<evidence type="ECO:0000313" key="13">
    <source>
        <dbReference type="Proteomes" id="UP000800041"/>
    </source>
</evidence>
<keyword evidence="13" id="KW-1185">Reference proteome</keyword>
<comment type="similarity">
    <text evidence="2">Belongs to the USE1 family.</text>
</comment>
<keyword evidence="5" id="KW-0256">Endoplasmic reticulum</keyword>
<evidence type="ECO:0000256" key="5">
    <source>
        <dbReference type="ARBA" id="ARBA00022824"/>
    </source>
</evidence>
<feature type="region of interest" description="Disordered" evidence="10">
    <location>
        <begin position="103"/>
        <end position="188"/>
    </location>
</feature>
<evidence type="ECO:0000256" key="6">
    <source>
        <dbReference type="ARBA" id="ARBA00022892"/>
    </source>
</evidence>
<protein>
    <recommendedName>
        <fullName evidence="14">Synaptobrevin</fullName>
    </recommendedName>
</protein>
<keyword evidence="6" id="KW-0931">ER-Golgi transport</keyword>
<dbReference type="GO" id="GO:0005789">
    <property type="term" value="C:endoplasmic reticulum membrane"/>
    <property type="evidence" value="ECO:0007669"/>
    <property type="project" value="UniProtKB-SubCell"/>
</dbReference>
<comment type="subcellular location">
    <subcellularLocation>
        <location evidence="1">Endoplasmic reticulum membrane</location>
        <topology evidence="1">Single-pass type IV membrane protein</topology>
    </subcellularLocation>
</comment>
<evidence type="ECO:0000256" key="3">
    <source>
        <dbReference type="ARBA" id="ARBA00022448"/>
    </source>
</evidence>
<dbReference type="Proteomes" id="UP000800041">
    <property type="component" value="Unassembled WGS sequence"/>
</dbReference>
<accession>A0A6G1GLB2</accession>
<dbReference type="PANTHER" id="PTHR13050">
    <property type="entry name" value="USE1-LIKE PROTEIN"/>
    <property type="match status" value="1"/>
</dbReference>
<dbReference type="GO" id="GO:0031201">
    <property type="term" value="C:SNARE complex"/>
    <property type="evidence" value="ECO:0007669"/>
    <property type="project" value="TreeGrafter"/>
</dbReference>
<dbReference type="InterPro" id="IPR019150">
    <property type="entry name" value="Vesicle_transport_protein_Use1"/>
</dbReference>
<dbReference type="GO" id="GO:0005484">
    <property type="term" value="F:SNAP receptor activity"/>
    <property type="evidence" value="ECO:0007669"/>
    <property type="project" value="TreeGrafter"/>
</dbReference>
<evidence type="ECO:0000256" key="11">
    <source>
        <dbReference type="SAM" id="Phobius"/>
    </source>
</evidence>
<evidence type="ECO:0000256" key="4">
    <source>
        <dbReference type="ARBA" id="ARBA00022692"/>
    </source>
</evidence>
<dbReference type="EMBL" id="ML977196">
    <property type="protein sequence ID" value="KAF1981604.1"/>
    <property type="molecule type" value="Genomic_DNA"/>
</dbReference>
<dbReference type="PANTHER" id="PTHR13050:SF7">
    <property type="entry name" value="VESICLE TRANSPORT PROTEIN USE1"/>
    <property type="match status" value="1"/>
</dbReference>
<keyword evidence="3" id="KW-0813">Transport</keyword>
<keyword evidence="4 11" id="KW-0812">Transmembrane</keyword>
<evidence type="ECO:0000256" key="1">
    <source>
        <dbReference type="ARBA" id="ARBA00004163"/>
    </source>
</evidence>
<feature type="compositionally biased region" description="Basic and acidic residues" evidence="10">
    <location>
        <begin position="144"/>
        <end position="153"/>
    </location>
</feature>
<feature type="compositionally biased region" description="Acidic residues" evidence="10">
    <location>
        <begin position="104"/>
        <end position="122"/>
    </location>
</feature>
<gene>
    <name evidence="12" type="ORF">K402DRAFT_398364</name>
</gene>
<dbReference type="GO" id="GO:0006890">
    <property type="term" value="P:retrograde vesicle-mediated transport, Golgi to endoplasmic reticulum"/>
    <property type="evidence" value="ECO:0007669"/>
    <property type="project" value="TreeGrafter"/>
</dbReference>
<reference evidence="12" key="1">
    <citation type="journal article" date="2020" name="Stud. Mycol.">
        <title>101 Dothideomycetes genomes: a test case for predicting lifestyles and emergence of pathogens.</title>
        <authorList>
            <person name="Haridas S."/>
            <person name="Albert R."/>
            <person name="Binder M."/>
            <person name="Bloem J."/>
            <person name="Labutti K."/>
            <person name="Salamov A."/>
            <person name="Andreopoulos B."/>
            <person name="Baker S."/>
            <person name="Barry K."/>
            <person name="Bills G."/>
            <person name="Bluhm B."/>
            <person name="Cannon C."/>
            <person name="Castanera R."/>
            <person name="Culley D."/>
            <person name="Daum C."/>
            <person name="Ezra D."/>
            <person name="Gonzalez J."/>
            <person name="Henrissat B."/>
            <person name="Kuo A."/>
            <person name="Liang C."/>
            <person name="Lipzen A."/>
            <person name="Lutzoni F."/>
            <person name="Magnuson J."/>
            <person name="Mondo S."/>
            <person name="Nolan M."/>
            <person name="Ohm R."/>
            <person name="Pangilinan J."/>
            <person name="Park H.-J."/>
            <person name="Ramirez L."/>
            <person name="Alfaro M."/>
            <person name="Sun H."/>
            <person name="Tritt A."/>
            <person name="Yoshinaga Y."/>
            <person name="Zwiers L.-H."/>
            <person name="Turgeon B."/>
            <person name="Goodwin S."/>
            <person name="Spatafora J."/>
            <person name="Crous P."/>
            <person name="Grigoriev I."/>
        </authorList>
    </citation>
    <scope>NUCLEOTIDE SEQUENCE</scope>
    <source>
        <strain evidence="12">CBS 113979</strain>
    </source>
</reference>
<feature type="compositionally biased region" description="Polar residues" evidence="10">
    <location>
        <begin position="171"/>
        <end position="183"/>
    </location>
</feature>
<feature type="compositionally biased region" description="Basic and acidic residues" evidence="10">
    <location>
        <begin position="160"/>
        <end position="169"/>
    </location>
</feature>
<evidence type="ECO:0000313" key="12">
    <source>
        <dbReference type="EMBL" id="KAF1981604.1"/>
    </source>
</evidence>
<dbReference type="Pfam" id="PF09753">
    <property type="entry name" value="Use1"/>
    <property type="match status" value="1"/>
</dbReference>
<organism evidence="12 13">
    <name type="scientific">Aulographum hederae CBS 113979</name>
    <dbReference type="NCBI Taxonomy" id="1176131"/>
    <lineage>
        <taxon>Eukaryota</taxon>
        <taxon>Fungi</taxon>
        <taxon>Dikarya</taxon>
        <taxon>Ascomycota</taxon>
        <taxon>Pezizomycotina</taxon>
        <taxon>Dothideomycetes</taxon>
        <taxon>Pleosporomycetidae</taxon>
        <taxon>Aulographales</taxon>
        <taxon>Aulographaceae</taxon>
    </lineage>
</organism>
<evidence type="ECO:0000256" key="9">
    <source>
        <dbReference type="ARBA" id="ARBA00023136"/>
    </source>
</evidence>
<evidence type="ECO:0000256" key="7">
    <source>
        <dbReference type="ARBA" id="ARBA00022927"/>
    </source>
</evidence>
<evidence type="ECO:0000256" key="10">
    <source>
        <dbReference type="SAM" id="MobiDB-lite"/>
    </source>
</evidence>
<keyword evidence="7" id="KW-0653">Protein transport</keyword>
<name>A0A6G1GLB2_9PEZI</name>
<keyword evidence="8 11" id="KW-1133">Transmembrane helix</keyword>
<feature type="transmembrane region" description="Helical" evidence="11">
    <location>
        <begin position="284"/>
        <end position="308"/>
    </location>
</feature>